<dbReference type="InterPro" id="IPR031167">
    <property type="entry name" value="G_OBG"/>
</dbReference>
<dbReference type="InterPro" id="IPR006073">
    <property type="entry name" value="GTP-bd"/>
</dbReference>
<keyword evidence="4" id="KW-0547">Nucleotide-binding</keyword>
<evidence type="ECO:0000256" key="2">
    <source>
        <dbReference type="ARBA" id="ARBA00007699"/>
    </source>
</evidence>
<dbReference type="Gene3D" id="2.70.210.12">
    <property type="entry name" value="GTP1/OBG domain"/>
    <property type="match status" value="1"/>
</dbReference>
<dbReference type="PIRSF" id="PIRSF002401">
    <property type="entry name" value="GTP_bd_Obg/CgtA"/>
    <property type="match status" value="1"/>
</dbReference>
<comment type="caution">
    <text evidence="9">The sequence shown here is derived from an EMBL/GenBank/DDBJ whole genome shotgun (WGS) entry which is preliminary data.</text>
</comment>
<dbReference type="GO" id="GO:0005730">
    <property type="term" value="C:nucleolus"/>
    <property type="evidence" value="ECO:0007669"/>
    <property type="project" value="UniProtKB-SubCell"/>
</dbReference>
<dbReference type="InterPro" id="IPR027417">
    <property type="entry name" value="P-loop_NTPase"/>
</dbReference>
<dbReference type="Gene3D" id="3.40.50.300">
    <property type="entry name" value="P-loop containing nucleotide triphosphate hydrolases"/>
    <property type="match status" value="1"/>
</dbReference>
<dbReference type="EMBL" id="JBDJPC010000002">
    <property type="protein sequence ID" value="KAL1512507.1"/>
    <property type="molecule type" value="Genomic_DNA"/>
</dbReference>
<accession>A0ABD1F4I3</accession>
<evidence type="ECO:0000256" key="4">
    <source>
        <dbReference type="ARBA" id="ARBA00022741"/>
    </source>
</evidence>
<protein>
    <recommendedName>
        <fullName evidence="11">GTP-binding protein 10</fullName>
    </recommendedName>
</protein>
<dbReference type="NCBIfam" id="TIGR00231">
    <property type="entry name" value="small_GTP"/>
    <property type="match status" value="1"/>
</dbReference>
<proteinExistence type="inferred from homology"/>
<dbReference type="PROSITE" id="PS51710">
    <property type="entry name" value="G_OBG"/>
    <property type="match status" value="1"/>
</dbReference>
<sequence>MVNLGRTCFEKTFKPLRKYLREGFRDSLRVFVSGGAGGNGLPKFGGIGGNGGNVIVEAKEGITLENVFKQNRTKRYVAQAGKNASHNFILGTPGENVVFEVPVGVSVLTDLRKKLGHLTGELNVEGEQLTVAKGGIGGHVKNGFLGSKGQSYSIKLDLKLIADIGLVGFPNAGKSTLLSAISEAKPKVASYPFTTVKPHLGIINYDDFRQISMADLPGLIEGAYANKGMGHQFLKHIERTKLLLMLVDINGFQLGPKYSFRSCLETVMLLTKELELYNEELLKKPSVLVINKMDTEGSVEKYKEIKPHLLNFKDFVSTYEENMRPNNVLKFADIIAISAKENEKDVKTLKNKLRILLDVMSEMQDSEQVDIYSATKESFREKGPTFV</sequence>
<dbReference type="SUPFAM" id="SSF52540">
    <property type="entry name" value="P-loop containing nucleoside triphosphate hydrolases"/>
    <property type="match status" value="1"/>
</dbReference>
<gene>
    <name evidence="9" type="ORF">ABEB36_002089</name>
</gene>
<dbReference type="InterPro" id="IPR045086">
    <property type="entry name" value="OBG_GTPase"/>
</dbReference>
<organism evidence="9 10">
    <name type="scientific">Hypothenemus hampei</name>
    <name type="common">Coffee berry borer</name>
    <dbReference type="NCBI Taxonomy" id="57062"/>
    <lineage>
        <taxon>Eukaryota</taxon>
        <taxon>Metazoa</taxon>
        <taxon>Ecdysozoa</taxon>
        <taxon>Arthropoda</taxon>
        <taxon>Hexapoda</taxon>
        <taxon>Insecta</taxon>
        <taxon>Pterygota</taxon>
        <taxon>Neoptera</taxon>
        <taxon>Endopterygota</taxon>
        <taxon>Coleoptera</taxon>
        <taxon>Polyphaga</taxon>
        <taxon>Cucujiformia</taxon>
        <taxon>Curculionidae</taxon>
        <taxon>Scolytinae</taxon>
        <taxon>Hypothenemus</taxon>
    </lineage>
</organism>
<evidence type="ECO:0000259" key="8">
    <source>
        <dbReference type="PROSITE" id="PS51883"/>
    </source>
</evidence>
<keyword evidence="5" id="KW-0342">GTP-binding</keyword>
<keyword evidence="10" id="KW-1185">Reference proteome</keyword>
<evidence type="ECO:0008006" key="11">
    <source>
        <dbReference type="Google" id="ProtNLM"/>
    </source>
</evidence>
<evidence type="ECO:0000313" key="9">
    <source>
        <dbReference type="EMBL" id="KAL1512507.1"/>
    </source>
</evidence>
<evidence type="ECO:0000259" key="7">
    <source>
        <dbReference type="PROSITE" id="PS51710"/>
    </source>
</evidence>
<dbReference type="SUPFAM" id="SSF82051">
    <property type="entry name" value="Obg GTP-binding protein N-terminal domain"/>
    <property type="match status" value="1"/>
</dbReference>
<reference evidence="9 10" key="1">
    <citation type="submission" date="2024-05" db="EMBL/GenBank/DDBJ databases">
        <title>Genetic variation in Jamaican populations of the coffee berry borer (Hypothenemus hampei).</title>
        <authorList>
            <person name="Errbii M."/>
            <person name="Myrie A."/>
        </authorList>
    </citation>
    <scope>NUCLEOTIDE SEQUENCE [LARGE SCALE GENOMIC DNA]</scope>
    <source>
        <strain evidence="9">JA-Hopewell-2020-01-JO</strain>
        <tissue evidence="9">Whole body</tissue>
    </source>
</reference>
<dbReference type="CDD" id="cd01898">
    <property type="entry name" value="Obg"/>
    <property type="match status" value="1"/>
</dbReference>
<keyword evidence="3" id="KW-0690">Ribosome biogenesis</keyword>
<dbReference type="Proteomes" id="UP001566132">
    <property type="component" value="Unassembled WGS sequence"/>
</dbReference>
<evidence type="ECO:0000256" key="5">
    <source>
        <dbReference type="ARBA" id="ARBA00023134"/>
    </source>
</evidence>
<dbReference type="PANTHER" id="PTHR11702:SF43">
    <property type="entry name" value="GTP-BINDING PROTEIN 10"/>
    <property type="match status" value="1"/>
</dbReference>
<dbReference type="PROSITE" id="PS51883">
    <property type="entry name" value="OBG"/>
    <property type="match status" value="1"/>
</dbReference>
<evidence type="ECO:0000256" key="3">
    <source>
        <dbReference type="ARBA" id="ARBA00022517"/>
    </source>
</evidence>
<feature type="domain" description="Obg" evidence="8">
    <location>
        <begin position="22"/>
        <end position="161"/>
    </location>
</feature>
<evidence type="ECO:0000256" key="1">
    <source>
        <dbReference type="ARBA" id="ARBA00004604"/>
    </source>
</evidence>
<dbReference type="InterPro" id="IPR006169">
    <property type="entry name" value="GTP1_OBG_dom"/>
</dbReference>
<name>A0ABD1F4I3_HYPHA</name>
<dbReference type="PRINTS" id="PR00326">
    <property type="entry name" value="GTP1OBG"/>
</dbReference>
<dbReference type="Pfam" id="PF01926">
    <property type="entry name" value="MMR_HSR1"/>
    <property type="match status" value="1"/>
</dbReference>
<dbReference type="PANTHER" id="PTHR11702">
    <property type="entry name" value="DEVELOPMENTALLY REGULATED GTP-BINDING PROTEIN-RELATED"/>
    <property type="match status" value="1"/>
</dbReference>
<evidence type="ECO:0000256" key="6">
    <source>
        <dbReference type="ARBA" id="ARBA00023242"/>
    </source>
</evidence>
<evidence type="ECO:0000313" key="10">
    <source>
        <dbReference type="Proteomes" id="UP001566132"/>
    </source>
</evidence>
<dbReference type="InterPro" id="IPR014100">
    <property type="entry name" value="GTP-bd_Obg/CgtA"/>
</dbReference>
<dbReference type="Pfam" id="PF01018">
    <property type="entry name" value="GTP1_OBG"/>
    <property type="match status" value="1"/>
</dbReference>
<dbReference type="GO" id="GO:0042254">
    <property type="term" value="P:ribosome biogenesis"/>
    <property type="evidence" value="ECO:0007669"/>
    <property type="project" value="UniProtKB-UniRule"/>
</dbReference>
<dbReference type="AlphaFoldDB" id="A0ABD1F4I3"/>
<dbReference type="InterPro" id="IPR005225">
    <property type="entry name" value="Small_GTP-bd"/>
</dbReference>
<comment type="similarity">
    <text evidence="2">Belongs to the TRAFAC class OBG-HflX-like GTPase superfamily. OBG GTPase family.</text>
</comment>
<dbReference type="GO" id="GO:0005525">
    <property type="term" value="F:GTP binding"/>
    <property type="evidence" value="ECO:0007669"/>
    <property type="project" value="UniProtKB-KW"/>
</dbReference>
<comment type="subcellular location">
    <subcellularLocation>
        <location evidence="1">Nucleus</location>
        <location evidence="1">Nucleolus</location>
    </subcellularLocation>
</comment>
<feature type="domain" description="OBG-type G" evidence="7">
    <location>
        <begin position="162"/>
        <end position="357"/>
    </location>
</feature>
<keyword evidence="6" id="KW-0539">Nucleus</keyword>
<dbReference type="InterPro" id="IPR036726">
    <property type="entry name" value="GTP1_OBG_dom_sf"/>
</dbReference>